<gene>
    <name evidence="2" type="ORF">JOC28_001015</name>
</gene>
<name>A0ABS2PRP9_9STRE</name>
<organism evidence="2 3">
    <name type="scientific">Streptococcus loxodontisalivarius</name>
    <dbReference type="NCBI Taxonomy" id="1349415"/>
    <lineage>
        <taxon>Bacteria</taxon>
        <taxon>Bacillati</taxon>
        <taxon>Bacillota</taxon>
        <taxon>Bacilli</taxon>
        <taxon>Lactobacillales</taxon>
        <taxon>Streptococcaceae</taxon>
        <taxon>Streptococcus</taxon>
    </lineage>
</organism>
<protein>
    <recommendedName>
        <fullName evidence="4">PTS transporter</fullName>
    </recommendedName>
</protein>
<dbReference type="EMBL" id="JAFBEH010000018">
    <property type="protein sequence ID" value="MBM7642718.1"/>
    <property type="molecule type" value="Genomic_DNA"/>
</dbReference>
<feature type="transmembrane region" description="Helical" evidence="1">
    <location>
        <begin position="36"/>
        <end position="54"/>
    </location>
</feature>
<keyword evidence="1" id="KW-0472">Membrane</keyword>
<proteinExistence type="predicted"/>
<keyword evidence="1" id="KW-1133">Transmembrane helix</keyword>
<evidence type="ECO:0000313" key="3">
    <source>
        <dbReference type="Proteomes" id="UP000697472"/>
    </source>
</evidence>
<evidence type="ECO:0008006" key="4">
    <source>
        <dbReference type="Google" id="ProtNLM"/>
    </source>
</evidence>
<dbReference type="RefSeq" id="WP_239548880.1">
    <property type="nucleotide sequence ID" value="NZ_JAFBEH010000018.1"/>
</dbReference>
<feature type="transmembrane region" description="Helical" evidence="1">
    <location>
        <begin position="60"/>
        <end position="78"/>
    </location>
</feature>
<evidence type="ECO:0000256" key="1">
    <source>
        <dbReference type="SAM" id="Phobius"/>
    </source>
</evidence>
<dbReference type="Proteomes" id="UP000697472">
    <property type="component" value="Unassembled WGS sequence"/>
</dbReference>
<keyword evidence="1" id="KW-0812">Transmembrane</keyword>
<feature type="transmembrane region" description="Helical" evidence="1">
    <location>
        <begin position="98"/>
        <end position="118"/>
    </location>
</feature>
<keyword evidence="3" id="KW-1185">Reference proteome</keyword>
<comment type="caution">
    <text evidence="2">The sequence shown here is derived from an EMBL/GenBank/DDBJ whole genome shotgun (WGS) entry which is preliminary data.</text>
</comment>
<accession>A0ABS2PRP9</accession>
<feature type="transmembrane region" description="Helical" evidence="1">
    <location>
        <begin position="130"/>
        <end position="150"/>
    </location>
</feature>
<evidence type="ECO:0000313" key="2">
    <source>
        <dbReference type="EMBL" id="MBM7642718.1"/>
    </source>
</evidence>
<sequence length="174" mass="20476">MSKKKQMTKQIVKSTNSKNFRREMAIKNNLFNRYMLFRYSLAGLFFSNVYWIMIQFYQPSIYITLPILLAVLVIIACAEQFKMYGTKEVYLKYTELALRLQAGLQVLMLVLLWLPGQFAKAFPIFADNSVGHIFIALILVLGFLMVGVNIRRLNQIKKNEDKYYYRFSNIEKLI</sequence>
<reference evidence="2 3" key="1">
    <citation type="submission" date="2021-01" db="EMBL/GenBank/DDBJ databases">
        <title>Genomic Encyclopedia of Type Strains, Phase IV (KMG-IV): sequencing the most valuable type-strain genomes for metagenomic binning, comparative biology and taxonomic classification.</title>
        <authorList>
            <person name="Goeker M."/>
        </authorList>
    </citation>
    <scope>NUCLEOTIDE SEQUENCE [LARGE SCALE GENOMIC DNA]</scope>
    <source>
        <strain evidence="2 3">DSM 27382</strain>
    </source>
</reference>